<reference evidence="2 4" key="2">
    <citation type="submission" date="2018-11" db="EMBL/GenBank/DDBJ databases">
        <authorList>
            <consortium name="Pathogen Informatics"/>
        </authorList>
    </citation>
    <scope>NUCLEOTIDE SEQUENCE [LARGE SCALE GENOMIC DNA]</scope>
</reference>
<dbReference type="SUPFAM" id="SSF88713">
    <property type="entry name" value="Glycoside hydrolase/deacetylase"/>
    <property type="match status" value="1"/>
</dbReference>
<feature type="domain" description="EGF-like" evidence="1">
    <location>
        <begin position="327"/>
        <end position="359"/>
    </location>
</feature>
<dbReference type="InterPro" id="IPR052740">
    <property type="entry name" value="CE4"/>
</dbReference>
<feature type="domain" description="EGF-like" evidence="1">
    <location>
        <begin position="228"/>
        <end position="260"/>
    </location>
</feature>
<dbReference type="InterPro" id="IPR000742">
    <property type="entry name" value="EGF"/>
</dbReference>
<dbReference type="InterPro" id="IPR006150">
    <property type="entry name" value="Cys_repeat_1"/>
</dbReference>
<dbReference type="Proteomes" id="UP000038040">
    <property type="component" value="Unplaced"/>
</dbReference>
<gene>
    <name evidence="2" type="ORF">DME_LOCUS10376</name>
</gene>
<dbReference type="Proteomes" id="UP000274756">
    <property type="component" value="Unassembled WGS sequence"/>
</dbReference>
<dbReference type="Gene3D" id="3.20.20.370">
    <property type="entry name" value="Glycoside hydrolase/deacetylase"/>
    <property type="match status" value="1"/>
</dbReference>
<name>A0A158Q5W1_DRAME</name>
<dbReference type="InterPro" id="IPR011330">
    <property type="entry name" value="Glyco_hydro/deAcase_b/a-brl"/>
</dbReference>
<dbReference type="PANTHER" id="PTHR45985">
    <property type="match status" value="1"/>
</dbReference>
<dbReference type="PANTHER" id="PTHR45985:SF3">
    <property type="entry name" value="CHITIN DEACETYLASE-LIKE 4"/>
    <property type="match status" value="1"/>
</dbReference>
<feature type="domain" description="EGF-like" evidence="1">
    <location>
        <begin position="51"/>
        <end position="84"/>
    </location>
</feature>
<feature type="domain" description="EGF-like" evidence="1">
    <location>
        <begin position="372"/>
        <end position="405"/>
    </location>
</feature>
<proteinExistence type="predicted"/>
<evidence type="ECO:0000313" key="4">
    <source>
        <dbReference type="Proteomes" id="UP000274756"/>
    </source>
</evidence>
<dbReference type="InterPro" id="IPR006149">
    <property type="entry name" value="EB_dom"/>
</dbReference>
<evidence type="ECO:0000259" key="1">
    <source>
        <dbReference type="SMART" id="SM00181"/>
    </source>
</evidence>
<evidence type="ECO:0000313" key="3">
    <source>
        <dbReference type="Proteomes" id="UP000038040"/>
    </source>
</evidence>
<feature type="domain" description="EGF-like" evidence="1">
    <location>
        <begin position="421"/>
        <end position="456"/>
    </location>
</feature>
<dbReference type="AlphaFoldDB" id="A0A158Q5W1"/>
<dbReference type="EMBL" id="UYYG01001214">
    <property type="protein sequence ID" value="VDN60403.1"/>
    <property type="molecule type" value="Genomic_DNA"/>
</dbReference>
<feature type="domain" description="EGF-like" evidence="1">
    <location>
        <begin position="96"/>
        <end position="130"/>
    </location>
</feature>
<evidence type="ECO:0000313" key="2">
    <source>
        <dbReference type="EMBL" id="VDN60403.1"/>
    </source>
</evidence>
<feature type="domain" description="EGF-like" evidence="1">
    <location>
        <begin position="154"/>
        <end position="189"/>
    </location>
</feature>
<dbReference type="Pfam" id="PF01683">
    <property type="entry name" value="EB"/>
    <property type="match status" value="3"/>
</dbReference>
<dbReference type="WBParaSite" id="DME_0000843201-mRNA-1">
    <property type="protein sequence ID" value="DME_0000843201-mRNA-1"/>
    <property type="gene ID" value="DME_0000843201"/>
</dbReference>
<reference evidence="5" key="1">
    <citation type="submission" date="2016-04" db="UniProtKB">
        <authorList>
            <consortium name="WormBaseParasite"/>
        </authorList>
    </citation>
    <scope>IDENTIFICATION</scope>
</reference>
<keyword evidence="4" id="KW-1185">Reference proteome</keyword>
<dbReference type="STRING" id="318479.A0A158Q5W1"/>
<dbReference type="OrthoDB" id="504708at2759"/>
<accession>A0A158Q5W1</accession>
<protein>
    <submittedName>
        <fullName evidence="5">EB module</fullName>
    </submittedName>
</protein>
<dbReference type="SMART" id="SM00181">
    <property type="entry name" value="EGF"/>
    <property type="match status" value="9"/>
</dbReference>
<feature type="domain" description="EGF-like" evidence="1">
    <location>
        <begin position="276"/>
        <end position="310"/>
    </location>
</feature>
<dbReference type="GO" id="GO:0005975">
    <property type="term" value="P:carbohydrate metabolic process"/>
    <property type="evidence" value="ECO:0007669"/>
    <property type="project" value="InterPro"/>
</dbReference>
<dbReference type="SMART" id="SM00289">
    <property type="entry name" value="WR1"/>
    <property type="match status" value="6"/>
</dbReference>
<feature type="domain" description="EGF-like" evidence="1">
    <location>
        <begin position="473"/>
        <end position="506"/>
    </location>
</feature>
<sequence length="918" mass="99606">GPGDPCEENGIITQCAGNSICANGYCTCPGGEPVINGICMSRDSQAGPDEPCQMGITRCTGGSFCMHNLCICPRGQVSFRGQCTPVLIASVYPNQPCNFRSKCVGGSSCIEGMCRCPNGMSALPNSPICSIIIRKIYAYFYAISVSLTGAPGQRCDTTNLREPCRGDSLCVNDMCICPSNRVVFGDKCVIFEGEVGPGYSCAQEGVICGGGSTCNNGVFAPGAKCTSICASCAQCGGGSICWDGYCRCPLGYNAVDTRCTPIILTSVVIIVRPGDKCSAKAICGGGSSCIIGRCVCSPGYVPNNERDSCINALLNPSTVAGVNPGEECTMSTACNGGATCIHNICACPANSYISNNICVIRQFPKSLYLGSACALIDYCQRNSQCIRGYCICNSDQVVDANGYCISKLSNPLEQRGMAGSRCETATYHCRSSLMCTSWGYCVCSNGYEGNGLGECTPETIPRMLPFHAHIEAKCNSNNECTGHHVCIKGQCLCPQGSQEGPNGSCITRRSLVPPGSWCDGSTAICSGGSNCHQNNLEPTTESYKRFTRDPSTTPILNCPIDGSCRLPDCFCSRSGLEVPNGLHPIEIPQIVLLTFSGPVHSLTINIFKSLFNGRFRNPNGCPIKGTFFVSHEWNNYDQTQWLLSQGHEIGVNSITGDNLRNESLRRWHDEMIGMREALQHFSYASFDEIVGIRAPYFQFGGENQFNMMEASGFLYDNSMKINGGPFWPQTMDYSLAWNCTEYDCPRKPYRGLWAIPIHQLITDNPRVKIGMIDEIIQIFDSPEKIADVLYKNFLRSYNYNKAPFVVAMESKFLTSLTYDRALIALEIFITKVLNNSDTYIVTASQAIKWIETPVRLLKVHSFSPWTCKLLSNHHILPCENPSTCSFVCEKGEAHVFSICGSCPRVYPKLGDPLGVGNA</sequence>
<evidence type="ECO:0000313" key="5">
    <source>
        <dbReference type="WBParaSite" id="DME_0000843201-mRNA-1"/>
    </source>
</evidence>
<organism evidence="3 5">
    <name type="scientific">Dracunculus medinensis</name>
    <name type="common">Guinea worm</name>
    <dbReference type="NCBI Taxonomy" id="318479"/>
    <lineage>
        <taxon>Eukaryota</taxon>
        <taxon>Metazoa</taxon>
        <taxon>Ecdysozoa</taxon>
        <taxon>Nematoda</taxon>
        <taxon>Chromadorea</taxon>
        <taxon>Rhabditida</taxon>
        <taxon>Spirurina</taxon>
        <taxon>Dracunculoidea</taxon>
        <taxon>Dracunculidae</taxon>
        <taxon>Dracunculus</taxon>
    </lineage>
</organism>